<dbReference type="InterPro" id="IPR029063">
    <property type="entry name" value="SAM-dependent_MTases_sf"/>
</dbReference>
<sequence length="260" mass="29235">MQTQNYRPPSAKHAPTFHDAAHRWHSAQAFAAGADVYDSVRPGYPKEVGDLVAGFRRVVDIGAGTGKLTTALRDRGHDVVAVDPSPDMTRVLSHVHGIPAWRATAEATALAAGSVDAATIAQTWHWVDVPAASRELHRVVRAGGRVVLVWNTLDVSHPWVLRLARIMHSGDIHAEGFVPDIAGPWAMVDERRLRWAQHLRAEDLFLLAQTRSYWLRSREAIRQRVSDNLAWYLYERLRFHPDQLLALPYRTDAFVLERVS</sequence>
<name>A0A0G3HE71_9CORY</name>
<dbReference type="InterPro" id="IPR051052">
    <property type="entry name" value="Diverse_substrate_MTase"/>
</dbReference>
<dbReference type="PANTHER" id="PTHR44942:SF4">
    <property type="entry name" value="METHYLTRANSFERASE TYPE 11 DOMAIN-CONTAINING PROTEIN"/>
    <property type="match status" value="1"/>
</dbReference>
<evidence type="ECO:0000313" key="5">
    <source>
        <dbReference type="EMBL" id="AKK11045.1"/>
    </source>
</evidence>
<accession>A0A0G3HE71</accession>
<dbReference type="GO" id="GO:0032259">
    <property type="term" value="P:methylation"/>
    <property type="evidence" value="ECO:0007669"/>
    <property type="project" value="UniProtKB-KW"/>
</dbReference>
<evidence type="ECO:0000256" key="1">
    <source>
        <dbReference type="ARBA" id="ARBA00008361"/>
    </source>
</evidence>
<gene>
    <name evidence="5" type="ORF">CUTER_05235</name>
</gene>
<dbReference type="Pfam" id="PF08241">
    <property type="entry name" value="Methyltransf_11"/>
    <property type="match status" value="1"/>
</dbReference>
<reference evidence="6" key="2">
    <citation type="submission" date="2015-05" db="EMBL/GenBank/DDBJ databases">
        <title>Complete genome sequence of Corynebacterium uterequi DSM 45634, isolated from the uterus of a maiden mare.</title>
        <authorList>
            <person name="Ruckert C."/>
            <person name="Albersmeier A."/>
            <person name="Winkler A."/>
            <person name="Tauch A."/>
        </authorList>
    </citation>
    <scope>NUCLEOTIDE SEQUENCE [LARGE SCALE GENOMIC DNA]</scope>
    <source>
        <strain evidence="6">DSM 45634</strain>
    </source>
</reference>
<evidence type="ECO:0000259" key="4">
    <source>
        <dbReference type="Pfam" id="PF08241"/>
    </source>
</evidence>
<dbReference type="EMBL" id="CP011546">
    <property type="protein sequence ID" value="AKK11045.1"/>
    <property type="molecule type" value="Genomic_DNA"/>
</dbReference>
<keyword evidence="2 5" id="KW-0489">Methyltransferase</keyword>
<evidence type="ECO:0000256" key="3">
    <source>
        <dbReference type="ARBA" id="ARBA00022679"/>
    </source>
</evidence>
<evidence type="ECO:0000313" key="6">
    <source>
        <dbReference type="Proteomes" id="UP000035548"/>
    </source>
</evidence>
<dbReference type="KEGG" id="cut:CUTER_05235"/>
<protein>
    <submittedName>
        <fullName evidence="5">Methyltransferase family protein</fullName>
    </submittedName>
</protein>
<evidence type="ECO:0000256" key="2">
    <source>
        <dbReference type="ARBA" id="ARBA00022603"/>
    </source>
</evidence>
<dbReference type="RefSeq" id="WP_047259525.1">
    <property type="nucleotide sequence ID" value="NZ_CP011546.1"/>
</dbReference>
<dbReference type="GO" id="GO:0008757">
    <property type="term" value="F:S-adenosylmethionine-dependent methyltransferase activity"/>
    <property type="evidence" value="ECO:0007669"/>
    <property type="project" value="InterPro"/>
</dbReference>
<dbReference type="CDD" id="cd02440">
    <property type="entry name" value="AdoMet_MTases"/>
    <property type="match status" value="1"/>
</dbReference>
<dbReference type="Gene3D" id="3.40.50.150">
    <property type="entry name" value="Vaccinia Virus protein VP39"/>
    <property type="match status" value="1"/>
</dbReference>
<reference evidence="5 6" key="1">
    <citation type="journal article" date="2015" name="Genome Announc.">
        <title>Virulence Factor Genes Detected in the Complete Genome Sequence of Corynebacterium uterequi DSM 45634, Isolated from the Uterus of a Maiden Mare.</title>
        <authorList>
            <person name="Ruckert C."/>
            <person name="Kriete M."/>
            <person name="Jaenicke S."/>
            <person name="Winkler A."/>
            <person name="Tauch A."/>
        </authorList>
    </citation>
    <scope>NUCLEOTIDE SEQUENCE [LARGE SCALE GENOMIC DNA]</scope>
    <source>
        <strain evidence="5 6">DSM 45634</strain>
    </source>
</reference>
<keyword evidence="6" id="KW-1185">Reference proteome</keyword>
<organism evidence="5 6">
    <name type="scientific">Corynebacterium uterequi</name>
    <dbReference type="NCBI Taxonomy" id="1072256"/>
    <lineage>
        <taxon>Bacteria</taxon>
        <taxon>Bacillati</taxon>
        <taxon>Actinomycetota</taxon>
        <taxon>Actinomycetes</taxon>
        <taxon>Mycobacteriales</taxon>
        <taxon>Corynebacteriaceae</taxon>
        <taxon>Corynebacterium</taxon>
    </lineage>
</organism>
<proteinExistence type="inferred from homology"/>
<dbReference type="SUPFAM" id="SSF53335">
    <property type="entry name" value="S-adenosyl-L-methionine-dependent methyltransferases"/>
    <property type="match status" value="1"/>
</dbReference>
<feature type="domain" description="Methyltransferase type 11" evidence="4">
    <location>
        <begin position="59"/>
        <end position="148"/>
    </location>
</feature>
<dbReference type="PANTHER" id="PTHR44942">
    <property type="entry name" value="METHYLTRANSF_11 DOMAIN-CONTAINING PROTEIN"/>
    <property type="match status" value="1"/>
</dbReference>
<comment type="similarity">
    <text evidence="1">Belongs to the methyltransferase superfamily.</text>
</comment>
<keyword evidence="3 5" id="KW-0808">Transferase</keyword>
<dbReference type="Proteomes" id="UP000035548">
    <property type="component" value="Chromosome"/>
</dbReference>
<dbReference type="OrthoDB" id="9797252at2"/>
<dbReference type="STRING" id="1072256.CUTER_05235"/>
<dbReference type="PATRIC" id="fig|1072256.5.peg.1035"/>
<dbReference type="AlphaFoldDB" id="A0A0G3HE71"/>
<dbReference type="InterPro" id="IPR013216">
    <property type="entry name" value="Methyltransf_11"/>
</dbReference>